<dbReference type="GeneID" id="98181053"/>
<protein>
    <recommendedName>
        <fullName evidence="4">Alpha/beta hydrolase fold-3 domain-containing protein</fullName>
    </recommendedName>
</protein>
<dbReference type="PANTHER" id="PTHR48081">
    <property type="entry name" value="AB HYDROLASE SUPERFAMILY PROTEIN C4A8.06C"/>
    <property type="match status" value="1"/>
</dbReference>
<dbReference type="PANTHER" id="PTHR48081:SF2">
    <property type="entry name" value="ALPHA_BETA-HYDROLASE"/>
    <property type="match status" value="1"/>
</dbReference>
<dbReference type="InterPro" id="IPR029058">
    <property type="entry name" value="AB_hydrolase_fold"/>
</dbReference>
<dbReference type="Gene3D" id="3.40.50.1820">
    <property type="entry name" value="alpha/beta hydrolase"/>
    <property type="match status" value="2"/>
</dbReference>
<reference evidence="2 3" key="1">
    <citation type="submission" date="2024-09" db="EMBL/GenBank/DDBJ databases">
        <title>Itraconazole resistance in Madurella fahalii resulting from another homologue of gene encoding cytochrome P450 14-alpha sterol demethylase (CYP51).</title>
        <authorList>
            <person name="Yoshioka I."/>
            <person name="Fahal A.H."/>
            <person name="Kaneko S."/>
            <person name="Yaguchi T."/>
        </authorList>
    </citation>
    <scope>NUCLEOTIDE SEQUENCE [LARGE SCALE GENOMIC DNA]</scope>
    <source>
        <strain evidence="2 3">IFM 68171</strain>
    </source>
</reference>
<keyword evidence="3" id="KW-1185">Reference proteome</keyword>
<keyword evidence="1" id="KW-0378">Hydrolase</keyword>
<evidence type="ECO:0000256" key="1">
    <source>
        <dbReference type="ARBA" id="ARBA00022801"/>
    </source>
</evidence>
<proteinExistence type="predicted"/>
<dbReference type="Proteomes" id="UP001628179">
    <property type="component" value="Unassembled WGS sequence"/>
</dbReference>
<gene>
    <name evidence="2" type="ORF">MFIFM68171_10311</name>
</gene>
<dbReference type="SUPFAM" id="SSF53474">
    <property type="entry name" value="alpha/beta-Hydrolases"/>
    <property type="match status" value="1"/>
</dbReference>
<comment type="caution">
    <text evidence="2">The sequence shown here is derived from an EMBL/GenBank/DDBJ whole genome shotgun (WGS) entry which is preliminary data.</text>
</comment>
<sequence>MAGGNTHGTARGLACSFGKGAIKLGPVSYLDCLVFCVFLAPQLLWQVGFFETILCVFQAVPFLVVELPVAFIRGRYLVNRAKQSAFVRRTSPFEDFVVRCVRYAFANIPARVGKVFFAKEVAIPFLWFRLFRHGHLGSPIYWREESEKSFRGIWIIKEPADKPDFVLYYAHGGGFSMGSSYFYLEYFLTWLSVLSSSGYRNPAIFALEYTLVPDASFPTQVEEAMKGYEHVLSKARDPSIVCAPTAPKAKVQTPTGISIGSRNLHLRDYLDAQQLHRYGRQFAGSGISETDPRVSPGCCNDISWWKRSSPSQGIFITYGTDEVLAPDIEGLVDTLRNAGVIVESKPESGGIHAWPVASLFLSSSRDDRLDGLMTMTREIRQRIPSNGVRD</sequence>
<dbReference type="InterPro" id="IPR050300">
    <property type="entry name" value="GDXG_lipolytic_enzyme"/>
</dbReference>
<dbReference type="RefSeq" id="XP_070921831.1">
    <property type="nucleotide sequence ID" value="XM_071065730.1"/>
</dbReference>
<accession>A0ABQ0GQT4</accession>
<evidence type="ECO:0000313" key="3">
    <source>
        <dbReference type="Proteomes" id="UP001628179"/>
    </source>
</evidence>
<evidence type="ECO:0008006" key="4">
    <source>
        <dbReference type="Google" id="ProtNLM"/>
    </source>
</evidence>
<dbReference type="EMBL" id="BAAFSV010000006">
    <property type="protein sequence ID" value="GAB1320101.1"/>
    <property type="molecule type" value="Genomic_DNA"/>
</dbReference>
<organism evidence="2 3">
    <name type="scientific">Madurella fahalii</name>
    <dbReference type="NCBI Taxonomy" id="1157608"/>
    <lineage>
        <taxon>Eukaryota</taxon>
        <taxon>Fungi</taxon>
        <taxon>Dikarya</taxon>
        <taxon>Ascomycota</taxon>
        <taxon>Pezizomycotina</taxon>
        <taxon>Sordariomycetes</taxon>
        <taxon>Sordariomycetidae</taxon>
        <taxon>Sordariales</taxon>
        <taxon>Sordariales incertae sedis</taxon>
        <taxon>Madurella</taxon>
    </lineage>
</organism>
<name>A0ABQ0GQT4_9PEZI</name>
<evidence type="ECO:0000313" key="2">
    <source>
        <dbReference type="EMBL" id="GAB1320101.1"/>
    </source>
</evidence>